<feature type="region of interest" description="Disordered" evidence="5">
    <location>
        <begin position="213"/>
        <end position="282"/>
    </location>
</feature>
<evidence type="ECO:0000256" key="2">
    <source>
        <dbReference type="ARBA" id="ARBA00023125"/>
    </source>
</evidence>
<evidence type="ECO:0000256" key="5">
    <source>
        <dbReference type="SAM" id="MobiDB-lite"/>
    </source>
</evidence>
<dbReference type="PANTHER" id="PTHR45781:SF4">
    <property type="entry name" value="THYMOCYTE SELECTION-ASSOCIATED HIGH MOBILITY GROUP BOX PROTEIN TOX"/>
    <property type="match status" value="1"/>
</dbReference>
<dbReference type="PANTHER" id="PTHR45781">
    <property type="entry name" value="AGAP000281-PA"/>
    <property type="match status" value="1"/>
</dbReference>
<dbReference type="Ensembl" id="ENSPKIT00000008879.1">
    <property type="protein sequence ID" value="ENSPKIP00000028103.1"/>
    <property type="gene ID" value="ENSPKIG00000009875.1"/>
</dbReference>
<evidence type="ECO:0000313" key="8">
    <source>
        <dbReference type="Proteomes" id="UP000261540"/>
    </source>
</evidence>
<feature type="region of interest" description="Disordered" evidence="5">
    <location>
        <begin position="1"/>
        <end position="22"/>
    </location>
</feature>
<evidence type="ECO:0000256" key="1">
    <source>
        <dbReference type="ARBA" id="ARBA00004123"/>
    </source>
</evidence>
<organism evidence="7 8">
    <name type="scientific">Paramormyrops kingsleyae</name>
    <dbReference type="NCBI Taxonomy" id="1676925"/>
    <lineage>
        <taxon>Eukaryota</taxon>
        <taxon>Metazoa</taxon>
        <taxon>Chordata</taxon>
        <taxon>Craniata</taxon>
        <taxon>Vertebrata</taxon>
        <taxon>Euteleostomi</taxon>
        <taxon>Actinopterygii</taxon>
        <taxon>Neopterygii</taxon>
        <taxon>Teleostei</taxon>
        <taxon>Osteoglossocephala</taxon>
        <taxon>Osteoglossomorpha</taxon>
        <taxon>Osteoglossiformes</taxon>
        <taxon>Mormyridae</taxon>
        <taxon>Paramormyrops</taxon>
    </lineage>
</organism>
<name>A0A3B3SCC6_9TELE</name>
<feature type="DNA-binding region" description="HMG box" evidence="4">
    <location>
        <begin position="279"/>
        <end position="347"/>
    </location>
</feature>
<dbReference type="GO" id="GO:0005634">
    <property type="term" value="C:nucleus"/>
    <property type="evidence" value="ECO:0007669"/>
    <property type="project" value="UniProtKB-SubCell"/>
</dbReference>
<dbReference type="AlphaFoldDB" id="A0A3B3SCC6"/>
<feature type="compositionally biased region" description="Basic residues" evidence="5">
    <location>
        <begin position="264"/>
        <end position="274"/>
    </location>
</feature>
<dbReference type="STRING" id="1676925.ENSPKIP00000028103"/>
<feature type="compositionally biased region" description="Low complexity" evidence="5">
    <location>
        <begin position="227"/>
        <end position="238"/>
    </location>
</feature>
<comment type="subcellular location">
    <subcellularLocation>
        <location evidence="1">Nucleus</location>
    </subcellularLocation>
</comment>
<dbReference type="Pfam" id="PF00505">
    <property type="entry name" value="HMG_box"/>
    <property type="match status" value="1"/>
</dbReference>
<evidence type="ECO:0000259" key="6">
    <source>
        <dbReference type="PROSITE" id="PS50118"/>
    </source>
</evidence>
<dbReference type="InterPro" id="IPR036910">
    <property type="entry name" value="HMG_box_dom_sf"/>
</dbReference>
<reference evidence="7" key="2">
    <citation type="submission" date="2025-09" db="UniProtKB">
        <authorList>
            <consortium name="Ensembl"/>
        </authorList>
    </citation>
    <scope>IDENTIFICATION</scope>
</reference>
<feature type="domain" description="HMG box" evidence="6">
    <location>
        <begin position="279"/>
        <end position="347"/>
    </location>
</feature>
<reference evidence="7" key="1">
    <citation type="submission" date="2025-08" db="UniProtKB">
        <authorList>
            <consortium name="Ensembl"/>
        </authorList>
    </citation>
    <scope>IDENTIFICATION</scope>
</reference>
<keyword evidence="8" id="KW-1185">Reference proteome</keyword>
<proteinExistence type="predicted"/>
<dbReference type="SUPFAM" id="SSF47095">
    <property type="entry name" value="HMG-box"/>
    <property type="match status" value="1"/>
</dbReference>
<dbReference type="SMART" id="SM00398">
    <property type="entry name" value="HMG"/>
    <property type="match status" value="1"/>
</dbReference>
<dbReference type="Gene3D" id="1.10.30.10">
    <property type="entry name" value="High mobility group box domain"/>
    <property type="match status" value="1"/>
</dbReference>
<evidence type="ECO:0000256" key="3">
    <source>
        <dbReference type="ARBA" id="ARBA00023242"/>
    </source>
</evidence>
<feature type="compositionally biased region" description="Basic and acidic residues" evidence="5">
    <location>
        <begin position="246"/>
        <end position="263"/>
    </location>
</feature>
<dbReference type="CDD" id="cd21995">
    <property type="entry name" value="HMG-box_TOX-like"/>
    <property type="match status" value="1"/>
</dbReference>
<dbReference type="PROSITE" id="PS50118">
    <property type="entry name" value="HMG_BOX_2"/>
    <property type="match status" value="1"/>
</dbReference>
<dbReference type="GeneTree" id="ENSGT00940000159497"/>
<protein>
    <submittedName>
        <fullName evidence="7">Thymocyte selection associated high mobility group box</fullName>
    </submittedName>
</protein>
<dbReference type="InterPro" id="IPR009071">
    <property type="entry name" value="HMG_box_dom"/>
</dbReference>
<dbReference type="GO" id="GO:0002521">
    <property type="term" value="P:leukocyte differentiation"/>
    <property type="evidence" value="ECO:0007669"/>
    <property type="project" value="TreeGrafter"/>
</dbReference>
<accession>A0A3B3SCC6</accession>
<evidence type="ECO:0000256" key="4">
    <source>
        <dbReference type="PROSITE-ProRule" id="PRU00267"/>
    </source>
</evidence>
<dbReference type="Proteomes" id="UP000261540">
    <property type="component" value="Unplaced"/>
</dbReference>
<sequence>MDVRFYPPPPQPPSATDPTCLGPSHRLDPYYCNKFEDMYMSTSESSQDFPSSGQESAIQRQPNTKLTGVTWKQDMDCPRPPWCYPVPSLSDDGLNIPPITPPTLPEHALVHMPESEPGGYHLLCPPVSQNGLNPFHPQNMDLPAITVSNMLSQDGPLLSNSLSMMQEMANSDSPRYNSHAQMETPRPRIQSVVMQHGQLSTINQSQLSAQLGLSGNNITHNSPSPPGSKSATPSPSSSVHEDETDESLKSNGAEKRPAADMGKKPKTPKKKKKKDPNEPQKPVSAYALFFRDTQAAIKGQNPNATFGEVSKIVASMWDGLGEEQKQLYKKKTEAAKKEYLKQLAAYRASLVSKSYSEPVEVKTCQTSQMLGPKPSLFPGAPPVHSGLYLGPPYHPQGSMNPSHLPGLHPGLPRSIAPKASAPMPVSMARMAASPPPQLQISPPLHQHLGLPPTHQSIAMQQQQQPQLTGHQMALHSPSMPQGFPLQGEFQNILGCNSPGGQASSPVMDYMRSGCRNPPAQSVEWSSEYCSNGSVTCPGPSLACCPRLNAELYKMET</sequence>
<feature type="compositionally biased region" description="Pro residues" evidence="5">
    <location>
        <begin position="1"/>
        <end position="15"/>
    </location>
</feature>
<dbReference type="FunFam" id="1.10.30.10:FF:000005">
    <property type="entry name" value="TOX high mobility group box family member 3"/>
    <property type="match status" value="1"/>
</dbReference>
<dbReference type="GO" id="GO:0031490">
    <property type="term" value="F:chromatin DNA binding"/>
    <property type="evidence" value="ECO:0007669"/>
    <property type="project" value="TreeGrafter"/>
</dbReference>
<dbReference type="InterPro" id="IPR051365">
    <property type="entry name" value="TOX_HMG-box_domain"/>
</dbReference>
<keyword evidence="3 4" id="KW-0539">Nucleus</keyword>
<dbReference type="GO" id="GO:0006357">
    <property type="term" value="P:regulation of transcription by RNA polymerase II"/>
    <property type="evidence" value="ECO:0007669"/>
    <property type="project" value="TreeGrafter"/>
</dbReference>
<evidence type="ECO:0000313" key="7">
    <source>
        <dbReference type="Ensembl" id="ENSPKIP00000028103.1"/>
    </source>
</evidence>
<keyword evidence="2 4" id="KW-0238">DNA-binding</keyword>